<comment type="similarity">
    <text evidence="3">Belongs to the CEP43 family.</text>
</comment>
<dbReference type="PANTHER" id="PTHR15431:SF9">
    <property type="entry name" value="CENTROSOMAL PROTEIN 43"/>
    <property type="match status" value="1"/>
</dbReference>
<dbReference type="PANTHER" id="PTHR15431">
    <property type="entry name" value="FGFR1 ONCOGENE PARTNER/LISH DOMAIN-CONTAINING PROTEIN"/>
    <property type="match status" value="1"/>
</dbReference>
<evidence type="ECO:0000256" key="8">
    <source>
        <dbReference type="ARBA" id="ARBA00023273"/>
    </source>
</evidence>
<sequence>MSAFDDLKQALKENLKARGITSQLEAAMRAELFKALDDEGSAHMSVTKETAAMNELVREYLRYNGYGHSLSVFAAESGLPKEATDREHLSKELGIHPKLYPTNIPLLYGLAYKHKSLVNPDRVVSEKQQHKSIPCWTSTTD</sequence>
<keyword evidence="7" id="KW-0206">Cytoskeleton</keyword>
<dbReference type="InterPro" id="IPR018993">
    <property type="entry name" value="FOP_dimerisation-dom_N"/>
</dbReference>
<name>A0ABQ8FAS9_9FUNG</name>
<organism evidence="14 15">
    <name type="scientific">Batrachochytrium salamandrivorans</name>
    <dbReference type="NCBI Taxonomy" id="1357716"/>
    <lineage>
        <taxon>Eukaryota</taxon>
        <taxon>Fungi</taxon>
        <taxon>Fungi incertae sedis</taxon>
        <taxon>Chytridiomycota</taxon>
        <taxon>Chytridiomycota incertae sedis</taxon>
        <taxon>Chytridiomycetes</taxon>
        <taxon>Rhizophydiales</taxon>
        <taxon>Rhizophydiales incertae sedis</taxon>
        <taxon>Batrachochytrium</taxon>
    </lineage>
</organism>
<reference evidence="14 15" key="1">
    <citation type="submission" date="2021-02" db="EMBL/GenBank/DDBJ databases">
        <title>Variation within the Batrachochytrium salamandrivorans European outbreak.</title>
        <authorList>
            <person name="Kelly M."/>
            <person name="Pasmans F."/>
            <person name="Shea T.P."/>
            <person name="Munoz J.F."/>
            <person name="Carranza S."/>
            <person name="Cuomo C.A."/>
            <person name="Martel A."/>
        </authorList>
    </citation>
    <scope>NUCLEOTIDE SEQUENCE [LARGE SCALE GENOMIC DNA]</scope>
    <source>
        <strain evidence="14 15">AMFP18/2</strain>
    </source>
</reference>
<dbReference type="Pfam" id="PF09398">
    <property type="entry name" value="FOP_dimer"/>
    <property type="match status" value="1"/>
</dbReference>
<dbReference type="InterPro" id="IPR006594">
    <property type="entry name" value="LisH"/>
</dbReference>
<keyword evidence="5" id="KW-0597">Phosphoprotein</keyword>
<evidence type="ECO:0000256" key="11">
    <source>
        <dbReference type="ARBA" id="ARBA00046076"/>
    </source>
</evidence>
<comment type="function">
    <text evidence="11">Required for anchoring microtubules to the centrosomes. Required for ciliation.</text>
</comment>
<evidence type="ECO:0000256" key="3">
    <source>
        <dbReference type="ARBA" id="ARBA00005385"/>
    </source>
</evidence>
<feature type="domain" description="FGFR1 oncogene partner (FOP) N-terminal dimerisation" evidence="13">
    <location>
        <begin position="46"/>
        <end position="110"/>
    </location>
</feature>
<evidence type="ECO:0000256" key="2">
    <source>
        <dbReference type="ARBA" id="ARBA00004300"/>
    </source>
</evidence>
<keyword evidence="15" id="KW-1185">Reference proteome</keyword>
<dbReference type="SMART" id="SM00667">
    <property type="entry name" value="LisH"/>
    <property type="match status" value="1"/>
</dbReference>
<comment type="subcellular location">
    <subcellularLocation>
        <location evidence="1">Cytoplasm</location>
        <location evidence="1">Cytoskeleton</location>
        <location evidence="1">Cilium basal body</location>
    </subcellularLocation>
    <subcellularLocation>
        <location evidence="2">Cytoplasm</location>
        <location evidence="2">Cytoskeleton</location>
        <location evidence="2">Microtubule organizing center</location>
        <location evidence="2">Centrosome</location>
    </subcellularLocation>
</comment>
<protein>
    <recommendedName>
        <fullName evidence="9">Centrosomal protein 43</fullName>
    </recommendedName>
    <alternativeName>
        <fullName evidence="10">FGFR1 oncogene partner</fullName>
    </alternativeName>
</protein>
<evidence type="ECO:0000256" key="12">
    <source>
        <dbReference type="ARBA" id="ARBA00046373"/>
    </source>
</evidence>
<evidence type="ECO:0000256" key="9">
    <source>
        <dbReference type="ARBA" id="ARBA00041026"/>
    </source>
</evidence>
<gene>
    <name evidence="14" type="ORF">BASA50_006286</name>
</gene>
<keyword evidence="4" id="KW-0963">Cytoplasm</keyword>
<comment type="caution">
    <text evidence="14">The sequence shown here is derived from an EMBL/GenBank/DDBJ whole genome shotgun (WGS) entry which is preliminary data.</text>
</comment>
<evidence type="ECO:0000259" key="13">
    <source>
        <dbReference type="Pfam" id="PF09398"/>
    </source>
</evidence>
<dbReference type="EMBL" id="JAFCIX010000328">
    <property type="protein sequence ID" value="KAH6594812.1"/>
    <property type="molecule type" value="Genomic_DNA"/>
</dbReference>
<proteinExistence type="inferred from homology"/>
<accession>A0ABQ8FAS9</accession>
<dbReference type="PROSITE" id="PS50896">
    <property type="entry name" value="LISH"/>
    <property type="match status" value="1"/>
</dbReference>
<evidence type="ECO:0000256" key="1">
    <source>
        <dbReference type="ARBA" id="ARBA00004120"/>
    </source>
</evidence>
<evidence type="ECO:0000313" key="14">
    <source>
        <dbReference type="EMBL" id="KAH6594812.1"/>
    </source>
</evidence>
<keyword evidence="6" id="KW-0970">Cilium biogenesis/degradation</keyword>
<keyword evidence="8" id="KW-0966">Cell projection</keyword>
<evidence type="ECO:0000313" key="15">
    <source>
        <dbReference type="Proteomes" id="UP001648503"/>
    </source>
</evidence>
<comment type="subunit">
    <text evidence="12">Homodimer. Part of a ternary complex that contains CEP350, CEP43 and MAPRE1. Interacts directly with CEP350 and MAPRE1. Interacts with CEP19. Interacts (via N-terminus) with CEP350 (via C-terminus).</text>
</comment>
<evidence type="ECO:0000256" key="6">
    <source>
        <dbReference type="ARBA" id="ARBA00022794"/>
    </source>
</evidence>
<evidence type="ECO:0000256" key="7">
    <source>
        <dbReference type="ARBA" id="ARBA00023212"/>
    </source>
</evidence>
<evidence type="ECO:0000256" key="4">
    <source>
        <dbReference type="ARBA" id="ARBA00022490"/>
    </source>
</evidence>
<dbReference type="Gene3D" id="1.20.960.40">
    <property type="match status" value="1"/>
</dbReference>
<evidence type="ECO:0000256" key="5">
    <source>
        <dbReference type="ARBA" id="ARBA00022553"/>
    </source>
</evidence>
<evidence type="ECO:0000256" key="10">
    <source>
        <dbReference type="ARBA" id="ARBA00042293"/>
    </source>
</evidence>
<dbReference type="Proteomes" id="UP001648503">
    <property type="component" value="Unassembled WGS sequence"/>
</dbReference>